<protein>
    <recommendedName>
        <fullName evidence="3">Polyketide cyclase</fullName>
    </recommendedName>
</protein>
<organism evidence="1 2">
    <name type="scientific">Pseudomonas mandelii PD30</name>
    <dbReference type="NCBI Taxonomy" id="1419583"/>
    <lineage>
        <taxon>Bacteria</taxon>
        <taxon>Pseudomonadati</taxon>
        <taxon>Pseudomonadota</taxon>
        <taxon>Gammaproteobacteria</taxon>
        <taxon>Pseudomonadales</taxon>
        <taxon>Pseudomonadaceae</taxon>
        <taxon>Pseudomonas</taxon>
    </lineage>
</organism>
<name>A0A059L4B1_9PSED</name>
<dbReference type="EMBL" id="AZQQ01000074">
    <property type="protein sequence ID" value="KDD68965.1"/>
    <property type="molecule type" value="Genomic_DNA"/>
</dbReference>
<dbReference type="RefSeq" id="WP_008157137.1">
    <property type="nucleotide sequence ID" value="NZ_AZQQ01000074.1"/>
</dbReference>
<comment type="caution">
    <text evidence="1">The sequence shown here is derived from an EMBL/GenBank/DDBJ whole genome shotgun (WGS) entry which is preliminary data.</text>
</comment>
<dbReference type="AlphaFoldDB" id="A0A059L4B1"/>
<dbReference type="InterPro" id="IPR023393">
    <property type="entry name" value="START-like_dom_sf"/>
</dbReference>
<reference evidence="1 2" key="1">
    <citation type="submission" date="2013-12" db="EMBL/GenBank/DDBJ databases">
        <authorList>
            <person name="Formusa P.A."/>
            <person name="Habash M."/>
            <person name="Lee H."/>
            <person name="Trevors J.T."/>
        </authorList>
    </citation>
    <scope>NUCLEOTIDE SEQUENCE [LARGE SCALE GENOMIC DNA]</scope>
    <source>
        <strain evidence="1 2">PD30</strain>
    </source>
</reference>
<proteinExistence type="predicted"/>
<dbReference type="Gene3D" id="3.30.530.20">
    <property type="match status" value="1"/>
</dbReference>
<evidence type="ECO:0000313" key="2">
    <source>
        <dbReference type="Proteomes" id="UP000026739"/>
    </source>
</evidence>
<dbReference type="Pfam" id="PF08982">
    <property type="entry name" value="AtaL"/>
    <property type="match status" value="1"/>
</dbReference>
<dbReference type="Proteomes" id="UP000026739">
    <property type="component" value="Unassembled WGS sequence"/>
</dbReference>
<gene>
    <name evidence="1" type="ORF">V466_11095</name>
</gene>
<dbReference type="eggNOG" id="ENOG502ZAS0">
    <property type="taxonomic scope" value="Bacteria"/>
</dbReference>
<dbReference type="SUPFAM" id="SSF55961">
    <property type="entry name" value="Bet v1-like"/>
    <property type="match status" value="1"/>
</dbReference>
<evidence type="ECO:0008006" key="3">
    <source>
        <dbReference type="Google" id="ProtNLM"/>
    </source>
</evidence>
<accession>A0A059L4B1</accession>
<sequence>MINISRRIQVNAQSEANGVSLNRSQVWEGLVSKARNAVPYVSAITECNIVEDQGDRFIREVVLHGERLQELVILTTEQQVDFVRLSGNARGIIKNVIEEENGELYLRFAFDFSLPGVPAGSEKELEFANGMQKSYLDAVRSTLQTIRNKVSKSA</sequence>
<dbReference type="InterPro" id="IPR015075">
    <property type="entry name" value="AtaL"/>
</dbReference>
<evidence type="ECO:0000313" key="1">
    <source>
        <dbReference type="EMBL" id="KDD68965.1"/>
    </source>
</evidence>